<dbReference type="Proteomes" id="UP000095283">
    <property type="component" value="Unplaced"/>
</dbReference>
<organism evidence="4 5">
    <name type="scientific">Heterorhabditis bacteriophora</name>
    <name type="common">Entomopathogenic nematode worm</name>
    <dbReference type="NCBI Taxonomy" id="37862"/>
    <lineage>
        <taxon>Eukaryota</taxon>
        <taxon>Metazoa</taxon>
        <taxon>Ecdysozoa</taxon>
        <taxon>Nematoda</taxon>
        <taxon>Chromadorea</taxon>
        <taxon>Rhabditida</taxon>
        <taxon>Rhabditina</taxon>
        <taxon>Rhabditomorpha</taxon>
        <taxon>Strongyloidea</taxon>
        <taxon>Heterorhabditidae</taxon>
        <taxon>Heterorhabditis</taxon>
    </lineage>
</organism>
<evidence type="ECO:0000256" key="1">
    <source>
        <dbReference type="ARBA" id="ARBA00022801"/>
    </source>
</evidence>
<dbReference type="Gene3D" id="3.40.50.300">
    <property type="entry name" value="P-loop containing nucleotide triphosphate hydrolases"/>
    <property type="match status" value="1"/>
</dbReference>
<dbReference type="PROSITE" id="PS51194">
    <property type="entry name" value="HELICASE_CTER"/>
    <property type="match status" value="1"/>
</dbReference>
<dbReference type="PANTHER" id="PTHR45623:SF44">
    <property type="entry name" value="CHROMODOMAIN-HELICASE-DNA-BINDING PROTEIN 1-LIKE PROTEIN"/>
    <property type="match status" value="1"/>
</dbReference>
<dbReference type="WBParaSite" id="Hba_04006">
    <property type="protein sequence ID" value="Hba_04006"/>
    <property type="gene ID" value="Hba_04006"/>
</dbReference>
<keyword evidence="1" id="KW-0378">Hydrolase</keyword>
<evidence type="ECO:0000313" key="4">
    <source>
        <dbReference type="Proteomes" id="UP000095283"/>
    </source>
</evidence>
<dbReference type="GO" id="GO:0003682">
    <property type="term" value="F:chromatin binding"/>
    <property type="evidence" value="ECO:0007669"/>
    <property type="project" value="TreeGrafter"/>
</dbReference>
<dbReference type="GO" id="GO:0000785">
    <property type="term" value="C:chromatin"/>
    <property type="evidence" value="ECO:0007669"/>
    <property type="project" value="TreeGrafter"/>
</dbReference>
<dbReference type="GO" id="GO:0003677">
    <property type="term" value="F:DNA binding"/>
    <property type="evidence" value="ECO:0007669"/>
    <property type="project" value="TreeGrafter"/>
</dbReference>
<reference evidence="5" key="1">
    <citation type="submission" date="2016-11" db="UniProtKB">
        <authorList>
            <consortium name="WormBaseParasite"/>
        </authorList>
    </citation>
    <scope>IDENTIFICATION</scope>
</reference>
<dbReference type="GO" id="GO:0005634">
    <property type="term" value="C:nucleus"/>
    <property type="evidence" value="ECO:0007669"/>
    <property type="project" value="TreeGrafter"/>
</dbReference>
<dbReference type="PANTHER" id="PTHR45623">
    <property type="entry name" value="CHROMODOMAIN-HELICASE-DNA-BINDING PROTEIN 3-RELATED-RELATED"/>
    <property type="match status" value="1"/>
</dbReference>
<dbReference type="Pfam" id="PF00271">
    <property type="entry name" value="Helicase_C"/>
    <property type="match status" value="1"/>
</dbReference>
<protein>
    <submittedName>
        <fullName evidence="5">Helicase C-terminal domain-containing protein</fullName>
    </submittedName>
</protein>
<dbReference type="InterPro" id="IPR049730">
    <property type="entry name" value="SNF2/RAD54-like_C"/>
</dbReference>
<keyword evidence="4" id="KW-1185">Reference proteome</keyword>
<evidence type="ECO:0000259" key="3">
    <source>
        <dbReference type="PROSITE" id="PS51194"/>
    </source>
</evidence>
<proteinExistence type="predicted"/>
<dbReference type="GO" id="GO:0140658">
    <property type="term" value="F:ATP-dependent chromatin remodeler activity"/>
    <property type="evidence" value="ECO:0007669"/>
    <property type="project" value="TreeGrafter"/>
</dbReference>
<feature type="domain" description="Helicase C-terminal" evidence="3">
    <location>
        <begin position="1"/>
        <end position="143"/>
    </location>
</feature>
<sequence length="284" mass="33235">MVLDIIQDFLSLRDKTSIIGWKYERIDGNIRAEERFASITRFQASKSISINTRLSENDPWCFLLTTKAGGIGLNLTNSDTVIFLDGDWNPQNDLQALARCHRIGQDNKAKLTGVDIARLVKTNLGQLTEKTYEKFKLSDKELEEIIGRTDENGRWMNVSKENGPKNDRKKEVITNMFLDADEIDKVDTCSNDYTVFEGVCYRVTFKDEMEFEKLRFENDFKNIKRKRRAIVKEKVSKNQLIYKSYFFDKTQIKNYFNDYSSIIINVRLTEKLIRFTVNTVMLFF</sequence>
<dbReference type="CDD" id="cd18793">
    <property type="entry name" value="SF2_C_SNF"/>
    <property type="match status" value="1"/>
</dbReference>
<name>A0A1I7WGC4_HETBA</name>
<dbReference type="GO" id="GO:0016887">
    <property type="term" value="F:ATP hydrolysis activity"/>
    <property type="evidence" value="ECO:0007669"/>
    <property type="project" value="TreeGrafter"/>
</dbReference>
<evidence type="ECO:0000313" key="5">
    <source>
        <dbReference type="WBParaSite" id="Hba_04006"/>
    </source>
</evidence>
<keyword evidence="2" id="KW-0539">Nucleus</keyword>
<dbReference type="GO" id="GO:0042393">
    <property type="term" value="F:histone binding"/>
    <property type="evidence" value="ECO:0007669"/>
    <property type="project" value="TreeGrafter"/>
</dbReference>
<dbReference type="InterPro" id="IPR027417">
    <property type="entry name" value="P-loop_NTPase"/>
</dbReference>
<dbReference type="SMART" id="SM00490">
    <property type="entry name" value="HELICc"/>
    <property type="match status" value="1"/>
</dbReference>
<accession>A0A1I7WGC4</accession>
<dbReference type="SUPFAM" id="SSF52540">
    <property type="entry name" value="P-loop containing nucleoside triphosphate hydrolases"/>
    <property type="match status" value="1"/>
</dbReference>
<dbReference type="AlphaFoldDB" id="A0A1I7WGC4"/>
<evidence type="ECO:0000256" key="2">
    <source>
        <dbReference type="ARBA" id="ARBA00023242"/>
    </source>
</evidence>
<dbReference type="InterPro" id="IPR001650">
    <property type="entry name" value="Helicase_C-like"/>
</dbReference>